<sequence>MAIYAVASRFASPDCSSLPLSPDEFARLAARFDESPQLDMNELKASILLCLHSISSGLSWNAVGDIARISRMANHYYNCVSREQSGTNGMSGCDAEEWRSVWWCIYSLDTFFSATS</sequence>
<comment type="caution">
    <text evidence="3">The sequence shown here is derived from an EMBL/GenBank/DDBJ whole genome shotgun (WGS) entry which is preliminary data.</text>
</comment>
<proteinExistence type="predicted"/>
<evidence type="ECO:0000313" key="3">
    <source>
        <dbReference type="EMBL" id="GJC81509.1"/>
    </source>
</evidence>
<dbReference type="Proteomes" id="UP001055172">
    <property type="component" value="Unassembled WGS sequence"/>
</dbReference>
<reference evidence="3 4" key="1">
    <citation type="submission" date="2021-07" db="EMBL/GenBank/DDBJ databases">
        <title>Genome data of Colletotrichum spaethianum.</title>
        <authorList>
            <person name="Utami Y.D."/>
            <person name="Hiruma K."/>
        </authorList>
    </citation>
    <scope>NUCLEOTIDE SEQUENCE [LARGE SCALE GENOMIC DNA]</scope>
    <source>
        <strain evidence="3 4">MAFF 242679</strain>
    </source>
</reference>
<keyword evidence="1" id="KW-0539">Nucleus</keyword>
<dbReference type="CDD" id="cd12148">
    <property type="entry name" value="fungal_TF_MHR"/>
    <property type="match status" value="1"/>
</dbReference>
<accession>A0AA37GIB1</accession>
<evidence type="ECO:0000256" key="1">
    <source>
        <dbReference type="ARBA" id="ARBA00023242"/>
    </source>
</evidence>
<dbReference type="EMBL" id="BPPX01000007">
    <property type="protein sequence ID" value="GJC81509.1"/>
    <property type="molecule type" value="Genomic_DNA"/>
</dbReference>
<gene>
    <name evidence="3" type="ORF">ColLi_04347</name>
</gene>
<dbReference type="GO" id="GO:0006351">
    <property type="term" value="P:DNA-templated transcription"/>
    <property type="evidence" value="ECO:0007669"/>
    <property type="project" value="InterPro"/>
</dbReference>
<evidence type="ECO:0000259" key="2">
    <source>
        <dbReference type="Pfam" id="PF04082"/>
    </source>
</evidence>
<keyword evidence="4" id="KW-1185">Reference proteome</keyword>
<dbReference type="GO" id="GO:0003677">
    <property type="term" value="F:DNA binding"/>
    <property type="evidence" value="ECO:0007669"/>
    <property type="project" value="InterPro"/>
</dbReference>
<dbReference type="Pfam" id="PF04082">
    <property type="entry name" value="Fungal_trans"/>
    <property type="match status" value="1"/>
</dbReference>
<organism evidence="3 4">
    <name type="scientific">Colletotrichum liriopes</name>
    <dbReference type="NCBI Taxonomy" id="708192"/>
    <lineage>
        <taxon>Eukaryota</taxon>
        <taxon>Fungi</taxon>
        <taxon>Dikarya</taxon>
        <taxon>Ascomycota</taxon>
        <taxon>Pezizomycotina</taxon>
        <taxon>Sordariomycetes</taxon>
        <taxon>Hypocreomycetidae</taxon>
        <taxon>Glomerellales</taxon>
        <taxon>Glomerellaceae</taxon>
        <taxon>Colletotrichum</taxon>
        <taxon>Colletotrichum spaethianum species complex</taxon>
    </lineage>
</organism>
<evidence type="ECO:0000313" key="4">
    <source>
        <dbReference type="Proteomes" id="UP001055172"/>
    </source>
</evidence>
<dbReference type="InterPro" id="IPR007219">
    <property type="entry name" value="XnlR_reg_dom"/>
</dbReference>
<protein>
    <recommendedName>
        <fullName evidence="2">Xylanolytic transcriptional activator regulatory domain-containing protein</fullName>
    </recommendedName>
</protein>
<dbReference type="AlphaFoldDB" id="A0AA37GIB1"/>
<name>A0AA37GIB1_9PEZI</name>
<dbReference type="GO" id="GO:0008270">
    <property type="term" value="F:zinc ion binding"/>
    <property type="evidence" value="ECO:0007669"/>
    <property type="project" value="InterPro"/>
</dbReference>
<feature type="domain" description="Xylanolytic transcriptional activator regulatory" evidence="2">
    <location>
        <begin position="2"/>
        <end position="114"/>
    </location>
</feature>